<dbReference type="InterPro" id="IPR036134">
    <property type="entry name" value="Crypto/Photolyase_FAD-like_sf"/>
</dbReference>
<dbReference type="AlphaFoldDB" id="A0A2G1BP15"/>
<feature type="region of interest" description="Disordered" evidence="1">
    <location>
        <begin position="1"/>
        <end position="25"/>
    </location>
</feature>
<feature type="non-terminal residue" evidence="3">
    <location>
        <position position="1"/>
    </location>
</feature>
<sequence length="80" mass="9718">FRQMREHGTKGGTKNFKQKYNEGPWRKNEEELKKWWEGKTGNQMVDEGMRELNETGDRQKRVRRRTAGWLWKHLVMEGLL</sequence>
<evidence type="ECO:0000313" key="3">
    <source>
        <dbReference type="EMBL" id="PHN95801.1"/>
    </source>
</evidence>
<organism evidence="3 4">
    <name type="scientific">Tenacibaculum discolor</name>
    <dbReference type="NCBI Taxonomy" id="361581"/>
    <lineage>
        <taxon>Bacteria</taxon>
        <taxon>Pseudomonadati</taxon>
        <taxon>Bacteroidota</taxon>
        <taxon>Flavobacteriia</taxon>
        <taxon>Flavobacteriales</taxon>
        <taxon>Flavobacteriaceae</taxon>
        <taxon>Tenacibaculum</taxon>
    </lineage>
</organism>
<evidence type="ECO:0000313" key="4">
    <source>
        <dbReference type="Proteomes" id="UP000222163"/>
    </source>
</evidence>
<evidence type="ECO:0000259" key="2">
    <source>
        <dbReference type="Pfam" id="PF03441"/>
    </source>
</evidence>
<name>A0A2G1BP15_9FLAO</name>
<gene>
    <name evidence="3" type="ORF">CSC81_18580</name>
</gene>
<dbReference type="Pfam" id="PF03441">
    <property type="entry name" value="FAD_binding_7"/>
    <property type="match status" value="1"/>
</dbReference>
<dbReference type="SUPFAM" id="SSF48173">
    <property type="entry name" value="Cryptochrome/photolyase FAD-binding domain"/>
    <property type="match status" value="1"/>
</dbReference>
<dbReference type="Gene3D" id="1.10.579.10">
    <property type="entry name" value="DNA Cyclobutane Dipyrimidine Photolyase, subunit A, domain 3"/>
    <property type="match status" value="1"/>
</dbReference>
<protein>
    <submittedName>
        <fullName evidence="3">Deoxyribodipyrimidine photolyase</fullName>
    </submittedName>
</protein>
<feature type="domain" description="Cryptochrome/DNA photolyase FAD-binding" evidence="2">
    <location>
        <begin position="6"/>
        <end position="76"/>
    </location>
</feature>
<dbReference type="InterPro" id="IPR005101">
    <property type="entry name" value="Cryptochr/Photolyase_FAD-bd"/>
</dbReference>
<evidence type="ECO:0000256" key="1">
    <source>
        <dbReference type="SAM" id="MobiDB-lite"/>
    </source>
</evidence>
<dbReference type="Proteomes" id="UP000222163">
    <property type="component" value="Unassembled WGS sequence"/>
</dbReference>
<reference evidence="3 4" key="1">
    <citation type="journal article" date="2016" name="Nat. Commun.">
        <title>Microbial interactions lead to rapid micro-scale successions on model marine particles.</title>
        <authorList>
            <person name="Datta M.S."/>
            <person name="Sliwerska E."/>
            <person name="Gore J."/>
            <person name="Polz M.F."/>
            <person name="Cordero O.X."/>
        </authorList>
    </citation>
    <scope>NUCLEOTIDE SEQUENCE [LARGE SCALE GENOMIC DNA]</scope>
    <source>
        <strain evidence="3 4">4G03</strain>
    </source>
</reference>
<accession>A0A2G1BP15</accession>
<dbReference type="EMBL" id="PDUU01001055">
    <property type="protein sequence ID" value="PHN95801.1"/>
    <property type="molecule type" value="Genomic_DNA"/>
</dbReference>
<dbReference type="RefSeq" id="WP_275539547.1">
    <property type="nucleotide sequence ID" value="NZ_PDUU01001055.1"/>
</dbReference>
<comment type="caution">
    <text evidence="3">The sequence shown here is derived from an EMBL/GenBank/DDBJ whole genome shotgun (WGS) entry which is preliminary data.</text>
</comment>
<proteinExistence type="predicted"/>